<organism evidence="2">
    <name type="scientific">Laccaria bicolor (strain S238N-H82 / ATCC MYA-4686)</name>
    <name type="common">Bicoloured deceiver</name>
    <name type="synonym">Laccaria laccata var. bicolor</name>
    <dbReference type="NCBI Taxonomy" id="486041"/>
    <lineage>
        <taxon>Eukaryota</taxon>
        <taxon>Fungi</taxon>
        <taxon>Dikarya</taxon>
        <taxon>Basidiomycota</taxon>
        <taxon>Agaricomycotina</taxon>
        <taxon>Agaricomycetes</taxon>
        <taxon>Agaricomycetidae</taxon>
        <taxon>Agaricales</taxon>
        <taxon>Agaricineae</taxon>
        <taxon>Hydnangiaceae</taxon>
        <taxon>Laccaria</taxon>
    </lineage>
</organism>
<dbReference type="Proteomes" id="UP000001194">
    <property type="component" value="Unassembled WGS sequence"/>
</dbReference>
<dbReference type="RefSeq" id="XP_001890434.1">
    <property type="nucleotide sequence ID" value="XM_001890399.1"/>
</dbReference>
<accession>B0E2L2</accession>
<dbReference type="GeneID" id="6086078"/>
<name>B0E2L2_LACBS</name>
<gene>
    <name evidence="1" type="ORF">LACBIDRAFT_335537</name>
</gene>
<dbReference type="OrthoDB" id="5362978at2759"/>
<dbReference type="InParanoid" id="B0E2L2"/>
<dbReference type="EMBL" id="DS547184">
    <property type="protein sequence ID" value="EDQ98923.1"/>
    <property type="molecule type" value="Genomic_DNA"/>
</dbReference>
<sequence>MWSYAEGLPGLGHGFMIWMIGESIYYFQLNIEHSPRFTMWPQLIVNTFEKVDPEADKHSFYGPWNSVLFHCFLLSEGYIICPQFPVSHIEPSITDTADFVITFSIMKNEATIFFVEVKAPKYLKDIYARGAADDSEQMRKRFDQLFESLPYKMHGISAFGTNVCFYQLEKDNATGIMRFLRPPPAAKYSEQFLVDVAPKNWWNLNILDQEGYDKFMEFVEEAKALKLHERMHLPMHVSQLELFKSLIAEKGEALGPIGKPEKDLEDS</sequence>
<protein>
    <submittedName>
        <fullName evidence="1">Predicted protein</fullName>
    </submittedName>
</protein>
<dbReference type="AlphaFoldDB" id="B0E2L2"/>
<evidence type="ECO:0000313" key="2">
    <source>
        <dbReference type="Proteomes" id="UP000001194"/>
    </source>
</evidence>
<reference evidence="1 2" key="1">
    <citation type="journal article" date="2008" name="Nature">
        <title>The genome of Laccaria bicolor provides insights into mycorrhizal symbiosis.</title>
        <authorList>
            <person name="Martin F."/>
            <person name="Aerts A."/>
            <person name="Ahren D."/>
            <person name="Brun A."/>
            <person name="Danchin E.G.J."/>
            <person name="Duchaussoy F."/>
            <person name="Gibon J."/>
            <person name="Kohler A."/>
            <person name="Lindquist E."/>
            <person name="Pereda V."/>
            <person name="Salamov A."/>
            <person name="Shapiro H.J."/>
            <person name="Wuyts J."/>
            <person name="Blaudez D."/>
            <person name="Buee M."/>
            <person name="Brokstein P."/>
            <person name="Canbaeck B."/>
            <person name="Cohen D."/>
            <person name="Courty P.E."/>
            <person name="Coutinho P.M."/>
            <person name="Delaruelle C."/>
            <person name="Detter J.C."/>
            <person name="Deveau A."/>
            <person name="DiFazio S."/>
            <person name="Duplessis S."/>
            <person name="Fraissinet-Tachet L."/>
            <person name="Lucic E."/>
            <person name="Frey-Klett P."/>
            <person name="Fourrey C."/>
            <person name="Feussner I."/>
            <person name="Gay G."/>
            <person name="Grimwood J."/>
            <person name="Hoegger P.J."/>
            <person name="Jain P."/>
            <person name="Kilaru S."/>
            <person name="Labbe J."/>
            <person name="Lin Y.C."/>
            <person name="Legue V."/>
            <person name="Le Tacon F."/>
            <person name="Marmeisse R."/>
            <person name="Melayah D."/>
            <person name="Montanini B."/>
            <person name="Muratet M."/>
            <person name="Nehls U."/>
            <person name="Niculita-Hirzel H."/>
            <person name="Oudot-Le Secq M.P."/>
            <person name="Peter M."/>
            <person name="Quesneville H."/>
            <person name="Rajashekar B."/>
            <person name="Reich M."/>
            <person name="Rouhier N."/>
            <person name="Schmutz J."/>
            <person name="Yin T."/>
            <person name="Chalot M."/>
            <person name="Henrissat B."/>
            <person name="Kuees U."/>
            <person name="Lucas S."/>
            <person name="Van de Peer Y."/>
            <person name="Podila G.K."/>
            <person name="Polle A."/>
            <person name="Pukkila P.J."/>
            <person name="Richardson P.M."/>
            <person name="Rouze P."/>
            <person name="Sanders I.R."/>
            <person name="Stajich J.E."/>
            <person name="Tunlid A."/>
            <person name="Tuskan G."/>
            <person name="Grigoriev I.V."/>
        </authorList>
    </citation>
    <scope>NUCLEOTIDE SEQUENCE [LARGE SCALE GENOMIC DNA]</scope>
    <source>
        <strain evidence="2">S238N-H82 / ATCC MYA-4686</strain>
    </source>
</reference>
<keyword evidence="2" id="KW-1185">Reference proteome</keyword>
<dbReference type="HOGENOM" id="CLU_085786_3_1_1"/>
<proteinExistence type="predicted"/>
<dbReference type="KEGG" id="lbc:LACBIDRAFT_335537"/>
<evidence type="ECO:0000313" key="1">
    <source>
        <dbReference type="EMBL" id="EDQ98923.1"/>
    </source>
</evidence>